<evidence type="ECO:0000259" key="20">
    <source>
        <dbReference type="PROSITE" id="PS51473"/>
    </source>
</evidence>
<dbReference type="InterPro" id="IPR001245">
    <property type="entry name" value="Ser-Thr/Tyr_kinase_cat_dom"/>
</dbReference>
<evidence type="ECO:0000256" key="2">
    <source>
        <dbReference type="ARBA" id="ARBA00022527"/>
    </source>
</evidence>
<evidence type="ECO:0000256" key="8">
    <source>
        <dbReference type="ARBA" id="ARBA00022741"/>
    </source>
</evidence>
<dbReference type="FunFam" id="3.30.430.20:FF:000003">
    <property type="entry name" value="Cysteine-rich RLK (RECEPTOR-like protein kinase) 10"/>
    <property type="match status" value="1"/>
</dbReference>
<evidence type="ECO:0000256" key="18">
    <source>
        <dbReference type="SAM" id="SignalP"/>
    </source>
</evidence>
<keyword evidence="9" id="KW-0418">Kinase</keyword>
<feature type="signal peptide" evidence="18">
    <location>
        <begin position="1"/>
        <end position="22"/>
    </location>
</feature>
<evidence type="ECO:0000313" key="21">
    <source>
        <dbReference type="Proteomes" id="UP001515500"/>
    </source>
</evidence>
<evidence type="ECO:0000256" key="4">
    <source>
        <dbReference type="ARBA" id="ARBA00022679"/>
    </source>
</evidence>
<dbReference type="SMART" id="SM00220">
    <property type="entry name" value="S_TKc"/>
    <property type="match status" value="1"/>
</dbReference>
<dbReference type="GO" id="GO:0009737">
    <property type="term" value="P:response to abscisic acid"/>
    <property type="evidence" value="ECO:0007669"/>
    <property type="project" value="UniProtKB-ARBA"/>
</dbReference>
<keyword evidence="4" id="KW-0808">Transferase</keyword>
<keyword evidence="2" id="KW-0723">Serine/threonine-protein kinase</keyword>
<keyword evidence="11 17" id="KW-1133">Transmembrane helix</keyword>
<dbReference type="CDD" id="cd23509">
    <property type="entry name" value="Gnk2-like"/>
    <property type="match status" value="2"/>
</dbReference>
<dbReference type="PANTHER" id="PTHR27002">
    <property type="entry name" value="RECEPTOR-LIKE SERINE/THREONINE-PROTEIN KINASE SD1-8"/>
    <property type="match status" value="1"/>
</dbReference>
<protein>
    <submittedName>
        <fullName evidence="22">Receptor-like protein kinase At4g00960 isoform X1</fullName>
    </submittedName>
</protein>
<dbReference type="CDD" id="cd14066">
    <property type="entry name" value="STKc_IRAK"/>
    <property type="match status" value="1"/>
</dbReference>
<evidence type="ECO:0000256" key="14">
    <source>
        <dbReference type="ARBA" id="ARBA00023180"/>
    </source>
</evidence>
<feature type="transmembrane region" description="Helical" evidence="17">
    <location>
        <begin position="280"/>
        <end position="302"/>
    </location>
</feature>
<dbReference type="Gene3D" id="1.10.510.10">
    <property type="entry name" value="Transferase(Phosphotransferase) domain 1"/>
    <property type="match status" value="1"/>
</dbReference>
<dbReference type="Proteomes" id="UP001515500">
    <property type="component" value="Chromosome 7"/>
</dbReference>
<evidence type="ECO:0000256" key="3">
    <source>
        <dbReference type="ARBA" id="ARBA00022553"/>
    </source>
</evidence>
<evidence type="ECO:0000256" key="6">
    <source>
        <dbReference type="ARBA" id="ARBA00022729"/>
    </source>
</evidence>
<dbReference type="InterPro" id="IPR038408">
    <property type="entry name" value="GNK2_sf"/>
</dbReference>
<keyword evidence="13" id="KW-0675">Receptor</keyword>
<dbReference type="InterPro" id="IPR000719">
    <property type="entry name" value="Prot_kinase_dom"/>
</dbReference>
<dbReference type="Pfam" id="PF01657">
    <property type="entry name" value="Stress-antifung"/>
    <property type="match status" value="2"/>
</dbReference>
<evidence type="ECO:0000256" key="7">
    <source>
        <dbReference type="ARBA" id="ARBA00022737"/>
    </source>
</evidence>
<evidence type="ECO:0000256" key="16">
    <source>
        <dbReference type="SAM" id="MobiDB-lite"/>
    </source>
</evidence>
<keyword evidence="5 17" id="KW-0812">Transmembrane</keyword>
<feature type="domain" description="Gnk2-homologous" evidence="20">
    <location>
        <begin position="23"/>
        <end position="126"/>
    </location>
</feature>
<keyword evidence="10 15" id="KW-0067">ATP-binding</keyword>
<reference evidence="22" key="1">
    <citation type="submission" date="2025-08" db="UniProtKB">
        <authorList>
            <consortium name="RefSeq"/>
        </authorList>
    </citation>
    <scope>IDENTIFICATION</scope>
</reference>
<dbReference type="Pfam" id="PF07714">
    <property type="entry name" value="PK_Tyr_Ser-Thr"/>
    <property type="match status" value="1"/>
</dbReference>
<keyword evidence="21" id="KW-1185">Reference proteome</keyword>
<dbReference type="AlphaFoldDB" id="A0AB40BSY5"/>
<dbReference type="FunFam" id="3.30.200.20:FF:000142">
    <property type="entry name" value="Cysteine-rich receptor-like protein kinase 10"/>
    <property type="match status" value="1"/>
</dbReference>
<dbReference type="InterPro" id="IPR011009">
    <property type="entry name" value="Kinase-like_dom_sf"/>
</dbReference>
<name>A0AB40BSY5_DIOCR</name>
<dbReference type="PROSITE" id="PS50011">
    <property type="entry name" value="PROTEIN_KINASE_DOM"/>
    <property type="match status" value="1"/>
</dbReference>
<feature type="domain" description="Gnk2-homologous" evidence="20">
    <location>
        <begin position="132"/>
        <end position="239"/>
    </location>
</feature>
<dbReference type="PROSITE" id="PS51473">
    <property type="entry name" value="GNK2"/>
    <property type="match status" value="2"/>
</dbReference>
<evidence type="ECO:0000256" key="1">
    <source>
        <dbReference type="ARBA" id="ARBA00004167"/>
    </source>
</evidence>
<evidence type="ECO:0000313" key="22">
    <source>
        <dbReference type="RefSeq" id="XP_039129807.1"/>
    </source>
</evidence>
<dbReference type="PANTHER" id="PTHR27002:SF1040">
    <property type="entry name" value="OS07G0538400 PROTEIN"/>
    <property type="match status" value="1"/>
</dbReference>
<dbReference type="GO" id="GO:0005524">
    <property type="term" value="F:ATP binding"/>
    <property type="evidence" value="ECO:0007669"/>
    <property type="project" value="UniProtKB-UniRule"/>
</dbReference>
<evidence type="ECO:0000256" key="17">
    <source>
        <dbReference type="SAM" id="Phobius"/>
    </source>
</evidence>
<evidence type="ECO:0000256" key="9">
    <source>
        <dbReference type="ARBA" id="ARBA00022777"/>
    </source>
</evidence>
<evidence type="ECO:0000256" key="5">
    <source>
        <dbReference type="ARBA" id="ARBA00022692"/>
    </source>
</evidence>
<evidence type="ECO:0000259" key="19">
    <source>
        <dbReference type="PROSITE" id="PS50011"/>
    </source>
</evidence>
<evidence type="ECO:0000256" key="10">
    <source>
        <dbReference type="ARBA" id="ARBA00022840"/>
    </source>
</evidence>
<dbReference type="InterPro" id="IPR017441">
    <property type="entry name" value="Protein_kinase_ATP_BS"/>
</dbReference>
<dbReference type="Gene3D" id="3.30.200.20">
    <property type="entry name" value="Phosphorylase Kinase, domain 1"/>
    <property type="match status" value="1"/>
</dbReference>
<keyword evidence="8 15" id="KW-0547">Nucleotide-binding</keyword>
<dbReference type="Gene3D" id="3.30.430.20">
    <property type="entry name" value="Gnk2 domain, C-X8-C-X2-C motif"/>
    <property type="match status" value="2"/>
</dbReference>
<feature type="chain" id="PRO_5044275269" evidence="18">
    <location>
        <begin position="23"/>
        <end position="666"/>
    </location>
</feature>
<dbReference type="InterPro" id="IPR002902">
    <property type="entry name" value="GNK2"/>
</dbReference>
<comment type="subcellular location">
    <subcellularLocation>
        <location evidence="1">Membrane</location>
        <topology evidence="1">Single-pass membrane protein</topology>
    </subcellularLocation>
</comment>
<feature type="region of interest" description="Disordered" evidence="16">
    <location>
        <begin position="250"/>
        <end position="270"/>
    </location>
</feature>
<evidence type="ECO:0000256" key="13">
    <source>
        <dbReference type="ARBA" id="ARBA00023170"/>
    </source>
</evidence>
<feature type="compositionally biased region" description="Low complexity" evidence="16">
    <location>
        <begin position="250"/>
        <end position="268"/>
    </location>
</feature>
<dbReference type="SUPFAM" id="SSF56112">
    <property type="entry name" value="Protein kinase-like (PK-like)"/>
    <property type="match status" value="1"/>
</dbReference>
<evidence type="ECO:0000256" key="15">
    <source>
        <dbReference type="PROSITE-ProRule" id="PRU10141"/>
    </source>
</evidence>
<dbReference type="PROSITE" id="PS00107">
    <property type="entry name" value="PROTEIN_KINASE_ATP"/>
    <property type="match status" value="1"/>
</dbReference>
<dbReference type="GO" id="GO:0004674">
    <property type="term" value="F:protein serine/threonine kinase activity"/>
    <property type="evidence" value="ECO:0007669"/>
    <property type="project" value="UniProtKB-KW"/>
</dbReference>
<dbReference type="PROSITE" id="PS00108">
    <property type="entry name" value="PROTEIN_KINASE_ST"/>
    <property type="match status" value="1"/>
</dbReference>
<accession>A0AB40BSY5</accession>
<proteinExistence type="predicted"/>
<keyword evidence="6 18" id="KW-0732">Signal</keyword>
<dbReference type="FunFam" id="1.10.510.10:FF:000343">
    <property type="entry name" value="Cysteine-rich receptor-like protein kinase 28"/>
    <property type="match status" value="1"/>
</dbReference>
<feature type="binding site" evidence="15">
    <location>
        <position position="370"/>
    </location>
    <ligand>
        <name>ATP</name>
        <dbReference type="ChEBI" id="CHEBI:30616"/>
    </ligand>
</feature>
<gene>
    <name evidence="22" type="primary">LOC120265919</name>
</gene>
<dbReference type="InterPro" id="IPR008271">
    <property type="entry name" value="Ser/Thr_kinase_AS"/>
</dbReference>
<evidence type="ECO:0000256" key="12">
    <source>
        <dbReference type="ARBA" id="ARBA00023136"/>
    </source>
</evidence>
<dbReference type="GeneID" id="120265919"/>
<feature type="domain" description="Protein kinase" evidence="19">
    <location>
        <begin position="342"/>
        <end position="618"/>
    </location>
</feature>
<keyword evidence="7" id="KW-0677">Repeat</keyword>
<sequence length="666" mass="74630">MSCLAETLLFLLLSLLACPALSDPLYQSCGTTGNYTTNSTYQSNLLTLLSSLYSNGSISGFYKNTVGTVPNDKIYGLVLCRGDINTTTCRNCLEVAMQDVLQICSNKKGALVWYDLCLLGYSNQNFLSSTNDSNPLIMYNAQNLSDPEKFNRLEVDLIVMDMIARSAANSSRRFATWETPVTVSYHKIYGLGQCTPDLSGDQCYLCLKGVFKVIPDFVYSRGLRVIGVRCNFRFELYQFYQYEEPLLPLSAPSPRSNDTNTTTTTTTTAEEGSRNHAGMVVLYVALPFIASIVLLSLIYVIFWGRTNRKLVFFPEIKDETLLTSAESKLFDLSTLREATNNFSDANMLGEGGFGQVYKGALKDGQEIAVKRLSRTSEQGLLELRNEVVFVAKLQHRNLVRLLGCCLEEKEKLLVYEYLPNRSLDKILFDPLRSQSLEWCLRYKIIEGISRGLFYLHEDSRLKIIHRDLKASNVLLDKDMNPKISDFGLAKHFGANETHKDTGRIAGTHGYMAPEYAIYGRLSPKSDVFSYGVLALEIVTGGKNSDFEKCNPPTNLLTHVWRQWNEGNPLELVDQTLGNIFIKEQVLRCIHIGLLCVQEDPTKRPSMASVVNMLNNDSVSLPISTAPAFFISPDEVLDFVIEEDANGYNHAQMISENEVSISEIGPR</sequence>
<organism evidence="21 22">
    <name type="scientific">Dioscorea cayennensis subsp. rotundata</name>
    <name type="common">White Guinea yam</name>
    <name type="synonym">Dioscorea rotundata</name>
    <dbReference type="NCBI Taxonomy" id="55577"/>
    <lineage>
        <taxon>Eukaryota</taxon>
        <taxon>Viridiplantae</taxon>
        <taxon>Streptophyta</taxon>
        <taxon>Embryophyta</taxon>
        <taxon>Tracheophyta</taxon>
        <taxon>Spermatophyta</taxon>
        <taxon>Magnoliopsida</taxon>
        <taxon>Liliopsida</taxon>
        <taxon>Dioscoreales</taxon>
        <taxon>Dioscoreaceae</taxon>
        <taxon>Dioscorea</taxon>
    </lineage>
</organism>
<keyword evidence="3" id="KW-0597">Phosphoprotein</keyword>
<dbReference type="RefSeq" id="XP_039129807.1">
    <property type="nucleotide sequence ID" value="XM_039273873.1"/>
</dbReference>
<evidence type="ECO:0000256" key="11">
    <source>
        <dbReference type="ARBA" id="ARBA00022989"/>
    </source>
</evidence>
<dbReference type="GO" id="GO:0005886">
    <property type="term" value="C:plasma membrane"/>
    <property type="evidence" value="ECO:0007669"/>
    <property type="project" value="TreeGrafter"/>
</dbReference>
<keyword evidence="12 17" id="KW-0472">Membrane</keyword>
<keyword evidence="14" id="KW-0325">Glycoprotein</keyword>